<gene>
    <name evidence="11" type="ORF">niasHT_035625</name>
</gene>
<dbReference type="GO" id="GO:0008270">
    <property type="term" value="F:zinc ion binding"/>
    <property type="evidence" value="ECO:0007669"/>
    <property type="project" value="UniProtKB-KW"/>
</dbReference>
<evidence type="ECO:0000256" key="6">
    <source>
        <dbReference type="ARBA" id="ARBA00022771"/>
    </source>
</evidence>
<dbReference type="Gene3D" id="3.30.40.10">
    <property type="entry name" value="Zinc/RING finger domain, C3HC4 (zinc finger)"/>
    <property type="match status" value="1"/>
</dbReference>
<evidence type="ECO:0000256" key="7">
    <source>
        <dbReference type="ARBA" id="ARBA00022786"/>
    </source>
</evidence>
<name>A0ABD2HVI4_9BILA</name>
<evidence type="ECO:0000256" key="4">
    <source>
        <dbReference type="ARBA" id="ARBA00022723"/>
    </source>
</evidence>
<dbReference type="CDD" id="cd20335">
    <property type="entry name" value="BRcat_RBR"/>
    <property type="match status" value="1"/>
</dbReference>
<protein>
    <recommendedName>
        <fullName evidence="2">RBR-type E3 ubiquitin transferase</fullName>
        <ecNumber evidence="2">2.3.2.31</ecNumber>
    </recommendedName>
</protein>
<dbReference type="CDD" id="cd22584">
    <property type="entry name" value="Rcat_RBR_unk"/>
    <property type="match status" value="1"/>
</dbReference>
<reference evidence="11 12" key="1">
    <citation type="submission" date="2024-10" db="EMBL/GenBank/DDBJ databases">
        <authorList>
            <person name="Kim D."/>
        </authorList>
    </citation>
    <scope>NUCLEOTIDE SEQUENCE [LARGE SCALE GENOMIC DNA]</scope>
    <source>
        <strain evidence="11">BH-2024</strain>
    </source>
</reference>
<feature type="compositionally biased region" description="Polar residues" evidence="9">
    <location>
        <begin position="190"/>
        <end position="199"/>
    </location>
</feature>
<dbReference type="PROSITE" id="PS51873">
    <property type="entry name" value="TRIAD"/>
    <property type="match status" value="1"/>
</dbReference>
<evidence type="ECO:0000256" key="3">
    <source>
        <dbReference type="ARBA" id="ARBA00022679"/>
    </source>
</evidence>
<feature type="region of interest" description="Disordered" evidence="9">
    <location>
        <begin position="355"/>
        <end position="385"/>
    </location>
</feature>
<evidence type="ECO:0000259" key="10">
    <source>
        <dbReference type="PROSITE" id="PS51873"/>
    </source>
</evidence>
<keyword evidence="4" id="KW-0479">Metal-binding</keyword>
<evidence type="ECO:0000256" key="9">
    <source>
        <dbReference type="SAM" id="MobiDB-lite"/>
    </source>
</evidence>
<comment type="caution">
    <text evidence="11">The sequence shown here is derived from an EMBL/GenBank/DDBJ whole genome shotgun (WGS) entry which is preliminary data.</text>
</comment>
<evidence type="ECO:0000313" key="11">
    <source>
        <dbReference type="EMBL" id="KAL3071724.1"/>
    </source>
</evidence>
<evidence type="ECO:0000313" key="12">
    <source>
        <dbReference type="Proteomes" id="UP001620626"/>
    </source>
</evidence>
<keyword evidence="12" id="KW-1185">Reference proteome</keyword>
<dbReference type="EC" id="2.3.2.31" evidence="2"/>
<dbReference type="Pfam" id="PF01485">
    <property type="entry name" value="IBR"/>
    <property type="match status" value="1"/>
</dbReference>
<evidence type="ECO:0000256" key="8">
    <source>
        <dbReference type="ARBA" id="ARBA00022833"/>
    </source>
</evidence>
<keyword evidence="3" id="KW-0808">Transferase</keyword>
<dbReference type="AlphaFoldDB" id="A0ABD2HVI4"/>
<dbReference type="PANTHER" id="PTHR11685">
    <property type="entry name" value="RBR FAMILY RING FINGER AND IBR DOMAIN-CONTAINING"/>
    <property type="match status" value="1"/>
</dbReference>
<dbReference type="InterPro" id="IPR044066">
    <property type="entry name" value="TRIAD_supradom"/>
</dbReference>
<evidence type="ECO:0000256" key="5">
    <source>
        <dbReference type="ARBA" id="ARBA00022737"/>
    </source>
</evidence>
<dbReference type="EMBL" id="JBICBT010001357">
    <property type="protein sequence ID" value="KAL3071724.1"/>
    <property type="molecule type" value="Genomic_DNA"/>
</dbReference>
<organism evidence="11 12">
    <name type="scientific">Heterodera trifolii</name>
    <dbReference type="NCBI Taxonomy" id="157864"/>
    <lineage>
        <taxon>Eukaryota</taxon>
        <taxon>Metazoa</taxon>
        <taxon>Ecdysozoa</taxon>
        <taxon>Nematoda</taxon>
        <taxon>Chromadorea</taxon>
        <taxon>Rhabditida</taxon>
        <taxon>Tylenchina</taxon>
        <taxon>Tylenchomorpha</taxon>
        <taxon>Tylenchoidea</taxon>
        <taxon>Heteroderidae</taxon>
        <taxon>Heteroderinae</taxon>
        <taxon>Heterodera</taxon>
    </lineage>
</organism>
<dbReference type="Proteomes" id="UP001620626">
    <property type="component" value="Unassembled WGS sequence"/>
</dbReference>
<feature type="compositionally biased region" description="Basic and acidic residues" evidence="9">
    <location>
        <begin position="364"/>
        <end position="385"/>
    </location>
</feature>
<proteinExistence type="predicted"/>
<dbReference type="InterPro" id="IPR002867">
    <property type="entry name" value="IBR_dom"/>
</dbReference>
<dbReference type="Gene3D" id="1.20.120.1750">
    <property type="match status" value="1"/>
</dbReference>
<feature type="region of interest" description="Disordered" evidence="9">
    <location>
        <begin position="190"/>
        <end position="218"/>
    </location>
</feature>
<feature type="domain" description="RING-type" evidence="10">
    <location>
        <begin position="650"/>
        <end position="873"/>
    </location>
</feature>
<keyword evidence="6" id="KW-0863">Zinc-finger</keyword>
<evidence type="ECO:0000256" key="1">
    <source>
        <dbReference type="ARBA" id="ARBA00001798"/>
    </source>
</evidence>
<dbReference type="InterPro" id="IPR013083">
    <property type="entry name" value="Znf_RING/FYVE/PHD"/>
</dbReference>
<dbReference type="InterPro" id="IPR031127">
    <property type="entry name" value="E3_UB_ligase_RBR"/>
</dbReference>
<dbReference type="GO" id="GO:0061630">
    <property type="term" value="F:ubiquitin protein ligase activity"/>
    <property type="evidence" value="ECO:0007669"/>
    <property type="project" value="UniProtKB-EC"/>
</dbReference>
<sequence length="1017" mass="115763">MSYYSLCDHPSLPSSYSLQNAQSFLLVDRLSRRRRPHGDDRLHRHRRGEMGPDLCQRKIDPIHSFPNATKFVGTDGAIEIGQKELKRIAPALAENPLNLSNFGVPYSLNRQKRWNLTELSAAQLNTPESQENDSRVSIVWQKANPMRKGTVNGRFERFWPGSIGRFGEENVAKLSTFDAENEINRVSKSARGANSTAQLMQKGIKPKKRSNRRTESVANEQQVERWLDLFQPRDYSAVNPSPTVSDGTCPPPVHNYYAFRTQNASKHQLNSGWQDKRIGKVMTKEELREGGRWAKDWQGNAKWEALSRRQIGLCLQNGPSPVVQKRRGIACAKGGERFAIEADIEEHFQLPERIEEDENENEEENGKMEVETEQKCEERDAERTERKPMEIGDFLMMANSKKRGRNANAETKRINRRNVMKGKHFQTMEVLKEDDEEEAMTSSTSDLSLADEEKQEKEEHKLCQLTTGEVGTIKAHLADFVPLDDDRNGHLPCGTSILQCRRDNEWINGICPPGTLLIIRKDVTEEKYLINPPTSLGPSFADQNANHWTKNCRNKPLETIKAPSSSLCYKNSCFLSDLLSNASRRGNLRLIETDPLYDEVATDAEAERLLFAELEQQMDEGEDQQKLGEQMPCSSASSSAFSADKCHAQLPIFCGVCFAECAAFDSFALRRCEPFGASHTFCEDCWRQHIGQCLSNGRVPISCMAPNCSSIVRPSVALLVVGQPIAQRYHQLLVKRRRLCRDLVVCAQCDGIVRLRLNWQSLASLSRKSQPLAKCAHCEEIICCRCAQRQHLPLSCEERELYELILRSHGQSLQSLLLSPGLNRIARGVRCDNCNNLVEKSHGCDHIICVCGYEFCWRCGGDWKRHKNCVGQGRINVPLFDLVFVNGPNGRKLAKSPEKFFAECADFRALRHRNGRKLFKLMDQIFANDRPSGRQWAEKYLQVSEFVELCLAKRQISGKKSDDFSTATDRLRFTYRTIPFIAKMDNKTALKLINREMVEQNYEQMVAISKHIIQMIR</sequence>
<accession>A0ABD2HVI4</accession>
<comment type="catalytic activity">
    <reaction evidence="1">
        <text>[E2 ubiquitin-conjugating enzyme]-S-ubiquitinyl-L-cysteine + [acceptor protein]-L-lysine = [E2 ubiquitin-conjugating enzyme]-L-cysteine + [acceptor protein]-N(6)-ubiquitinyl-L-lysine.</text>
        <dbReference type="EC" id="2.3.2.31"/>
    </reaction>
</comment>
<keyword evidence="7" id="KW-0833">Ubl conjugation pathway</keyword>
<keyword evidence="5" id="KW-0677">Repeat</keyword>
<dbReference type="SMART" id="SM00647">
    <property type="entry name" value="IBR"/>
    <property type="match status" value="2"/>
</dbReference>
<dbReference type="SUPFAM" id="SSF57850">
    <property type="entry name" value="RING/U-box"/>
    <property type="match status" value="2"/>
</dbReference>
<evidence type="ECO:0000256" key="2">
    <source>
        <dbReference type="ARBA" id="ARBA00012251"/>
    </source>
</evidence>
<keyword evidence="8" id="KW-0862">Zinc</keyword>